<dbReference type="InterPro" id="IPR023187">
    <property type="entry name" value="Tscrpt_reg_MarR-type_CS"/>
</dbReference>
<dbReference type="PRINTS" id="PR00598">
    <property type="entry name" value="HTHMARR"/>
</dbReference>
<dbReference type="SMART" id="SM00347">
    <property type="entry name" value="HTH_MARR"/>
    <property type="match status" value="1"/>
</dbReference>
<dbReference type="RefSeq" id="WP_212695299.1">
    <property type="nucleotide sequence ID" value="NZ_CP058649.1"/>
</dbReference>
<dbReference type="InterPro" id="IPR036388">
    <property type="entry name" value="WH-like_DNA-bd_sf"/>
</dbReference>
<dbReference type="InterPro" id="IPR039422">
    <property type="entry name" value="MarR/SlyA-like"/>
</dbReference>
<evidence type="ECO:0000256" key="3">
    <source>
        <dbReference type="ARBA" id="ARBA00023163"/>
    </source>
</evidence>
<dbReference type="PANTHER" id="PTHR33164">
    <property type="entry name" value="TRANSCRIPTIONAL REGULATOR, MARR FAMILY"/>
    <property type="match status" value="1"/>
</dbReference>
<evidence type="ECO:0000256" key="1">
    <source>
        <dbReference type="ARBA" id="ARBA00023015"/>
    </source>
</evidence>
<dbReference type="InterPro" id="IPR036390">
    <property type="entry name" value="WH_DNA-bd_sf"/>
</dbReference>
<dbReference type="Pfam" id="PF01047">
    <property type="entry name" value="MarR"/>
    <property type="match status" value="1"/>
</dbReference>
<dbReference type="Proteomes" id="UP000683246">
    <property type="component" value="Chromosome"/>
</dbReference>
<gene>
    <name evidence="5" type="ORF">HZI73_20880</name>
</gene>
<evidence type="ECO:0000259" key="4">
    <source>
        <dbReference type="PROSITE" id="PS50995"/>
    </source>
</evidence>
<keyword evidence="2" id="KW-0238">DNA-binding</keyword>
<dbReference type="EMBL" id="CP058649">
    <property type="protein sequence ID" value="QUI24608.1"/>
    <property type="molecule type" value="Genomic_DNA"/>
</dbReference>
<evidence type="ECO:0000313" key="6">
    <source>
        <dbReference type="Proteomes" id="UP000683246"/>
    </source>
</evidence>
<keyword evidence="6" id="KW-1185">Reference proteome</keyword>
<dbReference type="GO" id="GO:0003677">
    <property type="term" value="F:DNA binding"/>
    <property type="evidence" value="ECO:0007669"/>
    <property type="project" value="UniProtKB-KW"/>
</dbReference>
<dbReference type="GO" id="GO:0003700">
    <property type="term" value="F:DNA-binding transcription factor activity"/>
    <property type="evidence" value="ECO:0007669"/>
    <property type="project" value="InterPro"/>
</dbReference>
<dbReference type="PROSITE" id="PS50995">
    <property type="entry name" value="HTH_MARR_2"/>
    <property type="match status" value="1"/>
</dbReference>
<organism evidence="5 6">
    <name type="scientific">Vallitalea pronyensis</name>
    <dbReference type="NCBI Taxonomy" id="1348613"/>
    <lineage>
        <taxon>Bacteria</taxon>
        <taxon>Bacillati</taxon>
        <taxon>Bacillota</taxon>
        <taxon>Clostridia</taxon>
        <taxon>Lachnospirales</taxon>
        <taxon>Vallitaleaceae</taxon>
        <taxon>Vallitalea</taxon>
    </lineage>
</organism>
<sequence>MNAERDTLVKKIFTFMPLVHRKFFKGMHLKKNIHKMQLLRLIAEADGMPMKYYGEALYISKPNLTKMINRLIEAGFVERKHNEEDRRMITIFMTQKGRSYMEEEKQAMKAKMLEKLQVLSDEEVSALTYHFNEMEKILEKLS</sequence>
<keyword evidence="1" id="KW-0805">Transcription regulation</keyword>
<accession>A0A8J8MNT2</accession>
<evidence type="ECO:0000313" key="5">
    <source>
        <dbReference type="EMBL" id="QUI24608.1"/>
    </source>
</evidence>
<feature type="domain" description="HTH marR-type" evidence="4">
    <location>
        <begin position="1"/>
        <end position="136"/>
    </location>
</feature>
<dbReference type="InterPro" id="IPR000835">
    <property type="entry name" value="HTH_MarR-typ"/>
</dbReference>
<keyword evidence="3" id="KW-0804">Transcription</keyword>
<dbReference type="KEGG" id="vpy:HZI73_20880"/>
<dbReference type="GO" id="GO:0006950">
    <property type="term" value="P:response to stress"/>
    <property type="evidence" value="ECO:0007669"/>
    <property type="project" value="TreeGrafter"/>
</dbReference>
<name>A0A8J8MNT2_9FIRM</name>
<dbReference type="AlphaFoldDB" id="A0A8J8MNT2"/>
<evidence type="ECO:0000256" key="2">
    <source>
        <dbReference type="ARBA" id="ARBA00023125"/>
    </source>
</evidence>
<dbReference type="PANTHER" id="PTHR33164:SF43">
    <property type="entry name" value="HTH-TYPE TRANSCRIPTIONAL REPRESSOR YETL"/>
    <property type="match status" value="1"/>
</dbReference>
<protein>
    <submittedName>
        <fullName evidence="5">MarR family transcriptional regulator</fullName>
    </submittedName>
</protein>
<dbReference type="SUPFAM" id="SSF46785">
    <property type="entry name" value="Winged helix' DNA-binding domain"/>
    <property type="match status" value="1"/>
</dbReference>
<proteinExistence type="predicted"/>
<dbReference type="PROSITE" id="PS01117">
    <property type="entry name" value="HTH_MARR_1"/>
    <property type="match status" value="1"/>
</dbReference>
<dbReference type="Gene3D" id="1.10.10.10">
    <property type="entry name" value="Winged helix-like DNA-binding domain superfamily/Winged helix DNA-binding domain"/>
    <property type="match status" value="1"/>
</dbReference>
<reference evidence="5" key="1">
    <citation type="submission" date="2020-07" db="EMBL/GenBank/DDBJ databases">
        <title>Vallitalea pronyensis genome.</title>
        <authorList>
            <person name="Postec A."/>
        </authorList>
    </citation>
    <scope>NUCLEOTIDE SEQUENCE</scope>
    <source>
        <strain evidence="5">FatNI3</strain>
    </source>
</reference>